<dbReference type="AlphaFoldDB" id="A0AAQ3EMY1"/>
<dbReference type="PANTHER" id="PTHR19353:SF19">
    <property type="entry name" value="DELTA(5) FATTY ACID DESATURASE C-RELATED"/>
    <property type="match status" value="1"/>
</dbReference>
<name>A0AAQ3EMY1_BACIU</name>
<evidence type="ECO:0000313" key="4">
    <source>
        <dbReference type="Proteomes" id="UP001229422"/>
    </source>
</evidence>
<organism evidence="3 4">
    <name type="scientific">Bacillus subtilis</name>
    <dbReference type="NCBI Taxonomy" id="1423"/>
    <lineage>
        <taxon>Bacteria</taxon>
        <taxon>Bacillati</taxon>
        <taxon>Bacillota</taxon>
        <taxon>Bacilli</taxon>
        <taxon>Bacillales</taxon>
        <taxon>Bacillaceae</taxon>
        <taxon>Bacillus</taxon>
    </lineage>
</organism>
<dbReference type="Proteomes" id="UP001229422">
    <property type="component" value="Chromosome"/>
</dbReference>
<evidence type="ECO:0000259" key="2">
    <source>
        <dbReference type="Pfam" id="PF00487"/>
    </source>
</evidence>
<reference evidence="3" key="1">
    <citation type="submission" date="2023-05" db="EMBL/GenBank/DDBJ databases">
        <title>Complete genome sequence of Bacillus subtilis SRCM117797 isolated from Soybean paste.</title>
        <authorList>
            <person name="Abraha H.B."/>
            <person name="Kim K.-P."/>
            <person name="Ryu M.-S."/>
            <person name="Jeong D.-Y."/>
        </authorList>
    </citation>
    <scope>NUCLEOTIDE SEQUENCE</scope>
    <source>
        <strain evidence="3">SRCM117797</strain>
    </source>
</reference>
<keyword evidence="1" id="KW-0472">Membrane</keyword>
<protein>
    <submittedName>
        <fullName evidence="3">Fatty acid desaturase family protein</fullName>
        <ecNumber evidence="3">1.14.19.-</ecNumber>
    </submittedName>
</protein>
<keyword evidence="1" id="KW-1133">Transmembrane helix</keyword>
<dbReference type="InterPro" id="IPR005804">
    <property type="entry name" value="FA_desaturase_dom"/>
</dbReference>
<feature type="domain" description="Fatty acid desaturase" evidence="2">
    <location>
        <begin position="64"/>
        <end position="297"/>
    </location>
</feature>
<dbReference type="GO" id="GO:0008610">
    <property type="term" value="P:lipid biosynthetic process"/>
    <property type="evidence" value="ECO:0007669"/>
    <property type="project" value="UniProtKB-ARBA"/>
</dbReference>
<dbReference type="InterPro" id="IPR012171">
    <property type="entry name" value="Fatty_acid_desaturase"/>
</dbReference>
<dbReference type="EC" id="1.14.19.-" evidence="3"/>
<accession>A0AAQ3EMY1</accession>
<dbReference type="CDD" id="cd03510">
    <property type="entry name" value="Rhizobitoxine-FADS-like"/>
    <property type="match status" value="1"/>
</dbReference>
<dbReference type="GO" id="GO:0016717">
    <property type="term" value="F:oxidoreductase activity, acting on paired donors, with oxidation of a pair of donors resulting in the reduction of molecular oxygen to two molecules of water"/>
    <property type="evidence" value="ECO:0007669"/>
    <property type="project" value="TreeGrafter"/>
</dbReference>
<keyword evidence="3" id="KW-0560">Oxidoreductase</keyword>
<feature type="transmembrane region" description="Helical" evidence="1">
    <location>
        <begin position="196"/>
        <end position="212"/>
    </location>
</feature>
<evidence type="ECO:0000256" key="1">
    <source>
        <dbReference type="SAM" id="Phobius"/>
    </source>
</evidence>
<sequence>MATSKKVIVESVKNEIPRLNKETIQSLSALRKTSNYRNVVYLLFDWSLIIGGICLSKIFANNIIVYLISIFIIGSRQRAFDNLTHEASHGNLFKNKTLNNILSSLLSTFPIFTSLTAYRNSHLDHHRYLSDREKDPDTKRYKLFGLDKPPKNKIIFILLHVIRPLTLLHVPRYIYGTISSFLYSKNTPISEQVFRIGYWILIITLSINFGVWKDLVLFWIVPYITVLQVIRYYAEMSEHAGLIQGDNQFKKTRNVFGNKLFLKFMYPHHDHYHLIHHLFPNIPHYNLPKAHKILMRESLYCEATHCFGYFYSPYKGVNSVIDDICKHGKKSHFFALKGEI</sequence>
<feature type="transmembrane region" description="Helical" evidence="1">
    <location>
        <begin position="46"/>
        <end position="73"/>
    </location>
</feature>
<dbReference type="PANTHER" id="PTHR19353">
    <property type="entry name" value="FATTY ACID DESATURASE 2"/>
    <property type="match status" value="1"/>
</dbReference>
<dbReference type="EMBL" id="CP125292">
    <property type="protein sequence ID" value="WHM20002.1"/>
    <property type="molecule type" value="Genomic_DNA"/>
</dbReference>
<dbReference type="GO" id="GO:0016020">
    <property type="term" value="C:membrane"/>
    <property type="evidence" value="ECO:0007669"/>
    <property type="project" value="TreeGrafter"/>
</dbReference>
<evidence type="ECO:0000313" key="3">
    <source>
        <dbReference type="EMBL" id="WHM20002.1"/>
    </source>
</evidence>
<dbReference type="RefSeq" id="WP_017695017.1">
    <property type="nucleotide sequence ID" value="NZ_CBCSGB010000010.1"/>
</dbReference>
<gene>
    <name evidence="3" type="ORF">QL281_14035</name>
</gene>
<dbReference type="Pfam" id="PF00487">
    <property type="entry name" value="FA_desaturase"/>
    <property type="match status" value="1"/>
</dbReference>
<proteinExistence type="predicted"/>
<feature type="transmembrane region" description="Helical" evidence="1">
    <location>
        <begin position="218"/>
        <end position="234"/>
    </location>
</feature>
<keyword evidence="1" id="KW-0812">Transmembrane</keyword>